<dbReference type="SUPFAM" id="SSF48452">
    <property type="entry name" value="TPR-like"/>
    <property type="match status" value="1"/>
</dbReference>
<keyword evidence="2" id="KW-0963">Cytoplasm</keyword>
<dbReference type="Gene3D" id="1.25.40.10">
    <property type="entry name" value="Tetratricopeptide repeat domain"/>
    <property type="match status" value="1"/>
</dbReference>
<protein>
    <submittedName>
        <fullName evidence="6">Uncharacterized protein</fullName>
    </submittedName>
</protein>
<comment type="caution">
    <text evidence="6">The sequence shown here is derived from an EMBL/GenBank/DDBJ whole genome shotgun (WGS) entry which is preliminary data.</text>
</comment>
<organism evidence="6 7">
    <name type="scientific">Ranitomeya imitator</name>
    <name type="common">mimic poison frog</name>
    <dbReference type="NCBI Taxonomy" id="111125"/>
    <lineage>
        <taxon>Eukaryota</taxon>
        <taxon>Metazoa</taxon>
        <taxon>Chordata</taxon>
        <taxon>Craniata</taxon>
        <taxon>Vertebrata</taxon>
        <taxon>Euteleostomi</taxon>
        <taxon>Amphibia</taxon>
        <taxon>Batrachia</taxon>
        <taxon>Anura</taxon>
        <taxon>Neobatrachia</taxon>
        <taxon>Hyloidea</taxon>
        <taxon>Dendrobatidae</taxon>
        <taxon>Dendrobatinae</taxon>
        <taxon>Ranitomeya</taxon>
    </lineage>
</organism>
<feature type="repeat" description="TPR" evidence="5">
    <location>
        <begin position="24"/>
        <end position="57"/>
    </location>
</feature>
<dbReference type="SMART" id="SM00028">
    <property type="entry name" value="TPR"/>
    <property type="match status" value="2"/>
</dbReference>
<keyword evidence="7" id="KW-1185">Reference proteome</keyword>
<evidence type="ECO:0000256" key="1">
    <source>
        <dbReference type="ARBA" id="ARBA00004496"/>
    </source>
</evidence>
<gene>
    <name evidence="6" type="ORF">RIMI_LOCUS1436698</name>
</gene>
<dbReference type="Pfam" id="PF00515">
    <property type="entry name" value="TPR_1"/>
    <property type="match status" value="1"/>
</dbReference>
<evidence type="ECO:0000313" key="7">
    <source>
        <dbReference type="Proteomes" id="UP001176940"/>
    </source>
</evidence>
<reference evidence="6" key="1">
    <citation type="submission" date="2023-07" db="EMBL/GenBank/DDBJ databases">
        <authorList>
            <person name="Stuckert A."/>
        </authorList>
    </citation>
    <scope>NUCLEOTIDE SEQUENCE</scope>
</reference>
<sequence>MEARSDLCHLIMCVILGESIEERFTSLKQEGNACVKKSQYREAAKKYTECLQIKPEECTMYTNRALCYLKLCQYDEARQDCDCALQRDAANIKALYRRAQAYKGLEVNGGIN</sequence>
<evidence type="ECO:0000256" key="5">
    <source>
        <dbReference type="PROSITE-ProRule" id="PRU00339"/>
    </source>
</evidence>
<name>A0ABN9KUH1_9NEOB</name>
<dbReference type="InterPro" id="IPR011990">
    <property type="entry name" value="TPR-like_helical_dom_sf"/>
</dbReference>
<keyword evidence="3" id="KW-0677">Repeat</keyword>
<dbReference type="InterPro" id="IPR019734">
    <property type="entry name" value="TPR_rpt"/>
</dbReference>
<evidence type="ECO:0000313" key="6">
    <source>
        <dbReference type="EMBL" id="CAJ0921067.1"/>
    </source>
</evidence>
<comment type="subcellular location">
    <subcellularLocation>
        <location evidence="1">Cytoplasm</location>
    </subcellularLocation>
</comment>
<evidence type="ECO:0000256" key="3">
    <source>
        <dbReference type="ARBA" id="ARBA00022737"/>
    </source>
</evidence>
<dbReference type="PANTHER" id="PTHR45984">
    <property type="entry name" value="RNA (RNA) POLYMERASE II ASSOCIATED PROTEIN HOMOLOG"/>
    <property type="match status" value="1"/>
</dbReference>
<dbReference type="PANTHER" id="PTHR45984:SF3">
    <property type="entry name" value="SPERM-ASSOCIATED ANTIGEN 1"/>
    <property type="match status" value="1"/>
</dbReference>
<dbReference type="InterPro" id="IPR051982">
    <property type="entry name" value="CiliaryAsmbly_MitoImport"/>
</dbReference>
<evidence type="ECO:0000256" key="2">
    <source>
        <dbReference type="ARBA" id="ARBA00022490"/>
    </source>
</evidence>
<evidence type="ECO:0000256" key="4">
    <source>
        <dbReference type="ARBA" id="ARBA00022803"/>
    </source>
</evidence>
<dbReference type="EMBL" id="CAUEEQ010001869">
    <property type="protein sequence ID" value="CAJ0921067.1"/>
    <property type="molecule type" value="Genomic_DNA"/>
</dbReference>
<accession>A0ABN9KUH1</accession>
<dbReference type="Proteomes" id="UP001176940">
    <property type="component" value="Unassembled WGS sequence"/>
</dbReference>
<dbReference type="PROSITE" id="PS50005">
    <property type="entry name" value="TPR"/>
    <property type="match status" value="1"/>
</dbReference>
<proteinExistence type="predicted"/>
<keyword evidence="4 5" id="KW-0802">TPR repeat</keyword>